<accession>A0A840TUM6</accession>
<dbReference type="PROSITE" id="PS51257">
    <property type="entry name" value="PROKAR_LIPOPROTEIN"/>
    <property type="match status" value="1"/>
</dbReference>
<dbReference type="Pfam" id="PF07980">
    <property type="entry name" value="SusD_RagB"/>
    <property type="match status" value="1"/>
</dbReference>
<protein>
    <recommendedName>
        <fullName evidence="10">RagB/SusD family nutrient uptake outer membrane protein</fullName>
    </recommendedName>
</protein>
<comment type="subcellular location">
    <subcellularLocation>
        <location evidence="1">Cell outer membrane</location>
    </subcellularLocation>
</comment>
<dbReference type="InterPro" id="IPR033985">
    <property type="entry name" value="SusD-like_N"/>
</dbReference>
<dbReference type="SUPFAM" id="SSF48452">
    <property type="entry name" value="TPR-like"/>
    <property type="match status" value="1"/>
</dbReference>
<organism evidence="8 9">
    <name type="scientific">Rhabdobacter roseus</name>
    <dbReference type="NCBI Taxonomy" id="1655419"/>
    <lineage>
        <taxon>Bacteria</taxon>
        <taxon>Pseudomonadati</taxon>
        <taxon>Bacteroidota</taxon>
        <taxon>Cytophagia</taxon>
        <taxon>Cytophagales</taxon>
        <taxon>Cytophagaceae</taxon>
        <taxon>Rhabdobacter</taxon>
    </lineage>
</organism>
<comment type="similarity">
    <text evidence="2">Belongs to the SusD family.</text>
</comment>
<keyword evidence="9" id="KW-1185">Reference proteome</keyword>
<dbReference type="GO" id="GO:0009279">
    <property type="term" value="C:cell outer membrane"/>
    <property type="evidence" value="ECO:0007669"/>
    <property type="project" value="UniProtKB-SubCell"/>
</dbReference>
<dbReference type="Gene3D" id="1.25.40.390">
    <property type="match status" value="1"/>
</dbReference>
<dbReference type="Proteomes" id="UP000557307">
    <property type="component" value="Unassembled WGS sequence"/>
</dbReference>
<feature type="domain" description="RagB/SusD" evidence="6">
    <location>
        <begin position="288"/>
        <end position="546"/>
    </location>
</feature>
<evidence type="ECO:0000256" key="1">
    <source>
        <dbReference type="ARBA" id="ARBA00004442"/>
    </source>
</evidence>
<dbReference type="EMBL" id="JACHGF010000005">
    <property type="protein sequence ID" value="MBB5285272.1"/>
    <property type="molecule type" value="Genomic_DNA"/>
</dbReference>
<keyword evidence="5" id="KW-0998">Cell outer membrane</keyword>
<dbReference type="InterPro" id="IPR011990">
    <property type="entry name" value="TPR-like_helical_dom_sf"/>
</dbReference>
<gene>
    <name evidence="8" type="ORF">HNQ92_003429</name>
</gene>
<reference evidence="8 9" key="1">
    <citation type="submission" date="2020-08" db="EMBL/GenBank/DDBJ databases">
        <title>Genomic Encyclopedia of Type Strains, Phase IV (KMG-IV): sequencing the most valuable type-strain genomes for metagenomic binning, comparative biology and taxonomic classification.</title>
        <authorList>
            <person name="Goeker M."/>
        </authorList>
    </citation>
    <scope>NUCLEOTIDE SEQUENCE [LARGE SCALE GENOMIC DNA]</scope>
    <source>
        <strain evidence="8 9">DSM 105074</strain>
    </source>
</reference>
<sequence>MKIQINTNHRVCVFLFRTTLTLAFLATTFSCKEDFLTEQPLDFANADVLLVNKAGFEAYIISLHAAARDETFLSDDSQQSLMNNATDAYIQAGRATNLLDYNVTLNANAGFVNYFWEWAYLKMLPRANTIITYAERPTVAWSSEAEKNAVVAEARFFRAYAYHMLGLIYGDVPIVDELLLSPKYDFTRAPRRDVFELVVRDLEFAAQWLPETTPHPGRVVRAAANHFLAEAYMIVGENEKAIAAATKVIDNPRYALMRARFGSKINEPGDVFSDLFRDNNQNLAANTETIWAIQFEFQTQGGIASAGHGNNLMREWGPAYYNQPGMIVADSMGRGAGRIMFSNYYAYDVWTSTDWKDMRNSRFNIRRGWTYNDPNHRLFGQVVDPIRDNIDTVYSARYYPYSRKLEGDPLAGEVYGRTFVDFYKMRLAETYLLRAEAHLRNGNPALAAQDINVVRQRAKAIPATAAEMTLDYILDERARELVMEEHRRKTLHRFGYIVNQPVLAQRIRKYNYKTGNAIQDFHVLWPIPQKFIDANSGNVITQNPGYN</sequence>
<evidence type="ECO:0000256" key="5">
    <source>
        <dbReference type="ARBA" id="ARBA00023237"/>
    </source>
</evidence>
<dbReference type="Pfam" id="PF14322">
    <property type="entry name" value="SusD-like_3"/>
    <property type="match status" value="1"/>
</dbReference>
<feature type="domain" description="SusD-like N-terminal" evidence="7">
    <location>
        <begin position="61"/>
        <end position="232"/>
    </location>
</feature>
<comment type="caution">
    <text evidence="8">The sequence shown here is derived from an EMBL/GenBank/DDBJ whole genome shotgun (WGS) entry which is preliminary data.</text>
</comment>
<dbReference type="AlphaFoldDB" id="A0A840TUM6"/>
<evidence type="ECO:0000259" key="7">
    <source>
        <dbReference type="Pfam" id="PF14322"/>
    </source>
</evidence>
<evidence type="ECO:0000313" key="8">
    <source>
        <dbReference type="EMBL" id="MBB5285272.1"/>
    </source>
</evidence>
<name>A0A840TUM6_9BACT</name>
<evidence type="ECO:0000259" key="6">
    <source>
        <dbReference type="Pfam" id="PF07980"/>
    </source>
</evidence>
<evidence type="ECO:0008006" key="10">
    <source>
        <dbReference type="Google" id="ProtNLM"/>
    </source>
</evidence>
<evidence type="ECO:0000256" key="3">
    <source>
        <dbReference type="ARBA" id="ARBA00022729"/>
    </source>
</evidence>
<dbReference type="InterPro" id="IPR012944">
    <property type="entry name" value="SusD_RagB_dom"/>
</dbReference>
<dbReference type="RefSeq" id="WP_184175270.1">
    <property type="nucleotide sequence ID" value="NZ_JACHGF010000005.1"/>
</dbReference>
<proteinExistence type="inferred from homology"/>
<evidence type="ECO:0000256" key="4">
    <source>
        <dbReference type="ARBA" id="ARBA00023136"/>
    </source>
</evidence>
<evidence type="ECO:0000313" key="9">
    <source>
        <dbReference type="Proteomes" id="UP000557307"/>
    </source>
</evidence>
<keyword evidence="3" id="KW-0732">Signal</keyword>
<keyword evidence="4" id="KW-0472">Membrane</keyword>
<evidence type="ECO:0000256" key="2">
    <source>
        <dbReference type="ARBA" id="ARBA00006275"/>
    </source>
</evidence>